<dbReference type="InterPro" id="IPR015590">
    <property type="entry name" value="Aldehyde_DH_dom"/>
</dbReference>
<comment type="caution">
    <text evidence="4">The sequence shown here is derived from an EMBL/GenBank/DDBJ whole genome shotgun (WGS) entry which is preliminary data.</text>
</comment>
<dbReference type="AlphaFoldDB" id="A0A506UHZ2"/>
<accession>A0A506UHZ2</accession>
<dbReference type="PANTHER" id="PTHR43353:SF5">
    <property type="entry name" value="SUCCINATE-SEMIALDEHYDE DEHYDROGENASE, MITOCHONDRIAL"/>
    <property type="match status" value="1"/>
</dbReference>
<proteinExistence type="inferred from homology"/>
<evidence type="ECO:0000256" key="2">
    <source>
        <dbReference type="ARBA" id="ARBA00023002"/>
    </source>
</evidence>
<dbReference type="FunFam" id="3.40.605.10:FF:000007">
    <property type="entry name" value="NAD/NADP-dependent betaine aldehyde dehydrogenase"/>
    <property type="match status" value="1"/>
</dbReference>
<dbReference type="Proteomes" id="UP000320314">
    <property type="component" value="Unassembled WGS sequence"/>
</dbReference>
<dbReference type="InterPro" id="IPR016161">
    <property type="entry name" value="Ald_DH/histidinol_DH"/>
</dbReference>
<evidence type="ECO:0000256" key="1">
    <source>
        <dbReference type="ARBA" id="ARBA00009986"/>
    </source>
</evidence>
<dbReference type="InterPro" id="IPR016162">
    <property type="entry name" value="Ald_DH_N"/>
</dbReference>
<organism evidence="4 5">
    <name type="scientific">Pararhizobium mangrovi</name>
    <dbReference type="NCBI Taxonomy" id="2590452"/>
    <lineage>
        <taxon>Bacteria</taxon>
        <taxon>Pseudomonadati</taxon>
        <taxon>Pseudomonadota</taxon>
        <taxon>Alphaproteobacteria</taxon>
        <taxon>Hyphomicrobiales</taxon>
        <taxon>Rhizobiaceae</taxon>
        <taxon>Rhizobium/Agrobacterium group</taxon>
        <taxon>Pararhizobium</taxon>
    </lineage>
</organism>
<dbReference type="CDD" id="cd07103">
    <property type="entry name" value="ALDH_F5_SSADH_GabD"/>
    <property type="match status" value="1"/>
</dbReference>
<dbReference type="GO" id="GO:0004777">
    <property type="term" value="F:succinate-semialdehyde dehydrogenase (NAD+) activity"/>
    <property type="evidence" value="ECO:0007669"/>
    <property type="project" value="TreeGrafter"/>
</dbReference>
<protein>
    <submittedName>
        <fullName evidence="4">NAD-dependent succinate-semialdehyde dehydrogenase</fullName>
    </submittedName>
</protein>
<dbReference type="FunFam" id="3.40.309.10:FF:000009">
    <property type="entry name" value="Aldehyde dehydrogenase A"/>
    <property type="match status" value="1"/>
</dbReference>
<dbReference type="RefSeq" id="WP_141165245.1">
    <property type="nucleotide sequence ID" value="NZ_VHLH01000001.1"/>
</dbReference>
<dbReference type="OrthoDB" id="9812625at2"/>
<dbReference type="GO" id="GO:0009450">
    <property type="term" value="P:gamma-aminobutyric acid catabolic process"/>
    <property type="evidence" value="ECO:0007669"/>
    <property type="project" value="TreeGrafter"/>
</dbReference>
<dbReference type="PANTHER" id="PTHR43353">
    <property type="entry name" value="SUCCINATE-SEMIALDEHYDE DEHYDROGENASE, MITOCHONDRIAL"/>
    <property type="match status" value="1"/>
</dbReference>
<dbReference type="InterPro" id="IPR016163">
    <property type="entry name" value="Ald_DH_C"/>
</dbReference>
<evidence type="ECO:0000313" key="5">
    <source>
        <dbReference type="Proteomes" id="UP000320314"/>
    </source>
</evidence>
<dbReference type="EMBL" id="VHLH01000001">
    <property type="protein sequence ID" value="TPW32941.1"/>
    <property type="molecule type" value="Genomic_DNA"/>
</dbReference>
<gene>
    <name evidence="4" type="ORF">FJU11_01620</name>
</gene>
<feature type="domain" description="Aldehyde dehydrogenase" evidence="3">
    <location>
        <begin position="13"/>
        <end position="474"/>
    </location>
</feature>
<dbReference type="Gene3D" id="3.40.309.10">
    <property type="entry name" value="Aldehyde Dehydrogenase, Chain A, domain 2"/>
    <property type="match status" value="1"/>
</dbReference>
<keyword evidence="5" id="KW-1185">Reference proteome</keyword>
<dbReference type="SUPFAM" id="SSF53720">
    <property type="entry name" value="ALDH-like"/>
    <property type="match status" value="1"/>
</dbReference>
<evidence type="ECO:0000313" key="4">
    <source>
        <dbReference type="EMBL" id="TPW32941.1"/>
    </source>
</evidence>
<comment type="similarity">
    <text evidence="1">Belongs to the aldehyde dehydrogenase family.</text>
</comment>
<dbReference type="Pfam" id="PF00171">
    <property type="entry name" value="Aldedh"/>
    <property type="match status" value="1"/>
</dbReference>
<evidence type="ECO:0000259" key="3">
    <source>
        <dbReference type="Pfam" id="PF00171"/>
    </source>
</evidence>
<sequence>MYHDLNLYIAGDWREASDGATRSVTDPATETSLGTIAIATEADIDAALSAAQAGFETWRRVGTWERSARLRRVAELIRERVDTIADLMSLETGKPLAEAKGETNAAADQFEWYAEETKRIYGQIIEGRTPDSRMQVIYQPVGVVAAFSAWNFPALLPARKIAAALGAGCAIIIKPAGEAPASCAALVEACHDAGITKGAVNYLTGQSSMIAERLVASPIVRKVSVTGSVPVGKQILRLAAEGVKKVSMELGGHGPVLVFDDADAEAVADVCATTKFRNCGQVCISPTRFFVHESRYEAFSARFAEVAKSLKLGRGMEDGVQMGPMANRRGLETVSGMVKDAVDRGAEVLAGGARPAHMNAGFFFEPTVLGRVADDARVMVEEPFGPIAPITTFSDYDEVMARANALPFGLAGYVFTESMSRATHAYEDLQVGMVGVNEMLLATAEAPFGGVKESGMGREGGSLGIKDYLDPKYVKIKLSAKG</sequence>
<keyword evidence="2" id="KW-0560">Oxidoreductase</keyword>
<name>A0A506UHZ2_9HYPH</name>
<reference evidence="4 5" key="1">
    <citation type="submission" date="2019-06" db="EMBL/GenBank/DDBJ databases">
        <authorList>
            <person name="Li M."/>
        </authorList>
    </citation>
    <scope>NUCLEOTIDE SEQUENCE [LARGE SCALE GENOMIC DNA]</scope>
    <source>
        <strain evidence="4 5">BGMRC6574</strain>
    </source>
</reference>
<dbReference type="Gene3D" id="3.40.605.10">
    <property type="entry name" value="Aldehyde Dehydrogenase, Chain A, domain 1"/>
    <property type="match status" value="1"/>
</dbReference>
<dbReference type="InterPro" id="IPR050740">
    <property type="entry name" value="Aldehyde_DH_Superfamily"/>
</dbReference>